<feature type="transmembrane region" description="Helical" evidence="8">
    <location>
        <begin position="25"/>
        <end position="45"/>
    </location>
</feature>
<evidence type="ECO:0000313" key="12">
    <source>
        <dbReference type="Proteomes" id="UP001431572"/>
    </source>
</evidence>
<feature type="transmembrane region" description="Helical" evidence="8">
    <location>
        <begin position="336"/>
        <end position="358"/>
    </location>
</feature>
<name>A0A8T7M6V5_9CHLR</name>
<evidence type="ECO:0000256" key="1">
    <source>
        <dbReference type="ARBA" id="ARBA00004651"/>
    </source>
</evidence>
<keyword evidence="5 8" id="KW-0812">Transmembrane</keyword>
<feature type="transmembrane region" description="Helical" evidence="8">
    <location>
        <begin position="104"/>
        <end position="123"/>
    </location>
</feature>
<keyword evidence="3" id="KW-0328">Glycosyltransferase</keyword>
<evidence type="ECO:0000313" key="11">
    <source>
        <dbReference type="Proteomes" id="UP000521676"/>
    </source>
</evidence>
<reference evidence="9 11" key="1">
    <citation type="submission" date="2020-06" db="EMBL/GenBank/DDBJ databases">
        <title>Anoxygenic phototrophic Chloroflexota member uses a Type I reaction center.</title>
        <authorList>
            <person name="Tsuji J.M."/>
            <person name="Shaw N.A."/>
            <person name="Nagashima S."/>
            <person name="Venkiteswaran J."/>
            <person name="Schiff S.L."/>
            <person name="Hanada S."/>
            <person name="Tank M."/>
            <person name="Neufeld J.D."/>
        </authorList>
    </citation>
    <scope>NUCLEOTIDE SEQUENCE [LARGE SCALE GENOMIC DNA]</scope>
    <source>
        <strain evidence="9">L227-S17</strain>
    </source>
</reference>
<dbReference type="PANTHER" id="PTHR33908">
    <property type="entry name" value="MANNOSYLTRANSFERASE YKCB-RELATED"/>
    <property type="match status" value="1"/>
</dbReference>
<evidence type="ECO:0000256" key="8">
    <source>
        <dbReference type="SAM" id="Phobius"/>
    </source>
</evidence>
<evidence type="ECO:0000313" key="10">
    <source>
        <dbReference type="EMBL" id="WJW69781.1"/>
    </source>
</evidence>
<feature type="transmembrane region" description="Helical" evidence="8">
    <location>
        <begin position="193"/>
        <end position="209"/>
    </location>
</feature>
<accession>A0A8T7M6V5</accession>
<feature type="transmembrane region" description="Helical" evidence="8">
    <location>
        <begin position="370"/>
        <end position="390"/>
    </location>
</feature>
<gene>
    <name evidence="9" type="ORF">HXX08_18645</name>
    <name evidence="10" type="ORF">OZ401_003411</name>
</gene>
<dbReference type="EMBL" id="JACATZ010000003">
    <property type="protein sequence ID" value="NWJ47877.1"/>
    <property type="molecule type" value="Genomic_DNA"/>
</dbReference>
<dbReference type="GO" id="GO:0016763">
    <property type="term" value="F:pentosyltransferase activity"/>
    <property type="evidence" value="ECO:0007669"/>
    <property type="project" value="TreeGrafter"/>
</dbReference>
<evidence type="ECO:0008006" key="13">
    <source>
        <dbReference type="Google" id="ProtNLM"/>
    </source>
</evidence>
<evidence type="ECO:0000256" key="6">
    <source>
        <dbReference type="ARBA" id="ARBA00022989"/>
    </source>
</evidence>
<feature type="transmembrane region" description="Helical" evidence="8">
    <location>
        <begin position="221"/>
        <end position="240"/>
    </location>
</feature>
<dbReference type="InterPro" id="IPR050297">
    <property type="entry name" value="LipidA_mod_glycosyltrf_83"/>
</dbReference>
<keyword evidence="7 8" id="KW-0472">Membrane</keyword>
<evidence type="ECO:0000256" key="2">
    <source>
        <dbReference type="ARBA" id="ARBA00022475"/>
    </source>
</evidence>
<evidence type="ECO:0000256" key="5">
    <source>
        <dbReference type="ARBA" id="ARBA00022692"/>
    </source>
</evidence>
<evidence type="ECO:0000256" key="7">
    <source>
        <dbReference type="ARBA" id="ARBA00023136"/>
    </source>
</evidence>
<feature type="transmembrane region" description="Helical" evidence="8">
    <location>
        <begin position="172"/>
        <end position="187"/>
    </location>
</feature>
<dbReference type="GO" id="GO:0005886">
    <property type="term" value="C:plasma membrane"/>
    <property type="evidence" value="ECO:0007669"/>
    <property type="project" value="UniProtKB-SubCell"/>
</dbReference>
<keyword evidence="2" id="KW-1003">Cell membrane</keyword>
<dbReference type="Proteomes" id="UP000521676">
    <property type="component" value="Unassembled WGS sequence"/>
</dbReference>
<evidence type="ECO:0000256" key="4">
    <source>
        <dbReference type="ARBA" id="ARBA00022679"/>
    </source>
</evidence>
<dbReference type="EMBL" id="CP128400">
    <property type="protein sequence ID" value="WJW69781.1"/>
    <property type="molecule type" value="Genomic_DNA"/>
</dbReference>
<feature type="transmembrane region" description="Helical" evidence="8">
    <location>
        <begin position="143"/>
        <end position="165"/>
    </location>
</feature>
<sequence length="611" mass="68611">MSLIETKEQTKKITSEPFYRKEMPLALLFLAGVLLLKAGLTLLLYRSGYLEYDGDGFTRSVHAWEWLQNPRLEVDAWLPLQFWLNGFLMNFWSDLYWQPRAVNLLASCITTLNLFFLARWLFGKGYGYACAALVALFPWEIKFGMSGMAESLTHMFLSIGVMWFARWLQTRRLLHLSFGALGLLGATMLRYEAWFYSLAFCGIALFLVLRKAKFSWKILPILAIPFSFAFIWCLASWLQLGKPWGFVSLTSEINATLAADANQNANLLERLLFYPRTMFNLMPWLTTLAVIGTVLLVIRVRQARPYLALVWGEFCIFIITTLPTNNIAPGSARYPVSNLLLLLPVVVWLVSRAVAISTKALFKSVSERKLQLITILGGGAIFAVMLGLFAETTLDRADAFPDGNVRQVALWFKEQTESGNLPTNVVIPVHFPNPKAANGGDYSYIYALTVLTNRPDGWHFPNSKAQGLRVISEIEGFSRTVVDDKPYAWLHIDTAGNKQTIDDLKGRYHHVASYGAFSIVSGPLYRPLSVTPLEGTLDQTYIFTGDGYDPNEKISVWVSWDNQAQSLPIVIADAQGRITITFKPFNAVTQSVTAKGLQSGRQGFAEIKVKA</sequence>
<dbReference type="PANTHER" id="PTHR33908:SF11">
    <property type="entry name" value="MEMBRANE PROTEIN"/>
    <property type="match status" value="1"/>
</dbReference>
<proteinExistence type="predicted"/>
<feature type="transmembrane region" description="Helical" evidence="8">
    <location>
        <begin position="305"/>
        <end position="324"/>
    </location>
</feature>
<organism evidence="9 11">
    <name type="scientific">Candidatus Chlorohelix allophototropha</name>
    <dbReference type="NCBI Taxonomy" id="3003348"/>
    <lineage>
        <taxon>Bacteria</taxon>
        <taxon>Bacillati</taxon>
        <taxon>Chloroflexota</taxon>
        <taxon>Chloroflexia</taxon>
        <taxon>Candidatus Chloroheliales</taxon>
        <taxon>Candidatus Chloroheliaceae</taxon>
        <taxon>Candidatus Chlorohelix</taxon>
    </lineage>
</organism>
<reference evidence="10" key="2">
    <citation type="journal article" date="2024" name="Nature">
        <title>Anoxygenic phototroph of the Chloroflexota uses a type I reaction centre.</title>
        <authorList>
            <person name="Tsuji J.M."/>
            <person name="Shaw N.A."/>
            <person name="Nagashima S."/>
            <person name="Venkiteswaran J.J."/>
            <person name="Schiff S.L."/>
            <person name="Watanabe T."/>
            <person name="Fukui M."/>
            <person name="Hanada S."/>
            <person name="Tank M."/>
            <person name="Neufeld J.D."/>
        </authorList>
    </citation>
    <scope>NUCLEOTIDE SEQUENCE</scope>
    <source>
        <strain evidence="10">L227-S17</strain>
    </source>
</reference>
<dbReference type="RefSeq" id="WP_341471654.1">
    <property type="nucleotide sequence ID" value="NZ_CP128400.1"/>
</dbReference>
<protein>
    <recommendedName>
        <fullName evidence="13">Glycosyltransferase RgtA/B/C/D-like domain-containing protein</fullName>
    </recommendedName>
</protein>
<dbReference type="AlphaFoldDB" id="A0A8T7M6V5"/>
<evidence type="ECO:0000313" key="9">
    <source>
        <dbReference type="EMBL" id="NWJ47877.1"/>
    </source>
</evidence>
<dbReference type="Proteomes" id="UP001431572">
    <property type="component" value="Chromosome 2"/>
</dbReference>
<feature type="transmembrane region" description="Helical" evidence="8">
    <location>
        <begin position="281"/>
        <end position="298"/>
    </location>
</feature>
<comment type="subcellular location">
    <subcellularLocation>
        <location evidence="1">Cell membrane</location>
        <topology evidence="1">Multi-pass membrane protein</topology>
    </subcellularLocation>
</comment>
<evidence type="ECO:0000256" key="3">
    <source>
        <dbReference type="ARBA" id="ARBA00022676"/>
    </source>
</evidence>
<keyword evidence="12" id="KW-1185">Reference proteome</keyword>
<dbReference type="GO" id="GO:0009103">
    <property type="term" value="P:lipopolysaccharide biosynthetic process"/>
    <property type="evidence" value="ECO:0007669"/>
    <property type="project" value="UniProtKB-ARBA"/>
</dbReference>
<keyword evidence="4" id="KW-0808">Transferase</keyword>
<keyword evidence="6 8" id="KW-1133">Transmembrane helix</keyword>